<comment type="caution">
    <text evidence="1">The sequence shown here is derived from an EMBL/GenBank/DDBJ whole genome shotgun (WGS) entry which is preliminary data.</text>
</comment>
<evidence type="ECO:0000313" key="1">
    <source>
        <dbReference type="EMBL" id="KAK0635606.1"/>
    </source>
</evidence>
<protein>
    <submittedName>
        <fullName evidence="1">Uncharacterized protein</fullName>
    </submittedName>
</protein>
<reference evidence="1" key="1">
    <citation type="submission" date="2023-06" db="EMBL/GenBank/DDBJ databases">
        <title>Genome-scale phylogeny and comparative genomics of the fungal order Sordariales.</title>
        <authorList>
            <consortium name="Lawrence Berkeley National Laboratory"/>
            <person name="Hensen N."/>
            <person name="Bonometti L."/>
            <person name="Westerberg I."/>
            <person name="Brannstrom I.O."/>
            <person name="Guillou S."/>
            <person name="Cros-Aarteil S."/>
            <person name="Calhoun S."/>
            <person name="Haridas S."/>
            <person name="Kuo A."/>
            <person name="Mondo S."/>
            <person name="Pangilinan J."/>
            <person name="Riley R."/>
            <person name="LaButti K."/>
            <person name="Andreopoulos B."/>
            <person name="Lipzen A."/>
            <person name="Chen C."/>
            <person name="Yanf M."/>
            <person name="Daum C."/>
            <person name="Ng V."/>
            <person name="Clum A."/>
            <person name="Steindorff A."/>
            <person name="Ohm R."/>
            <person name="Martin F."/>
            <person name="Silar P."/>
            <person name="Natvig D."/>
            <person name="Lalanne C."/>
            <person name="Gautier V."/>
            <person name="Ament-velasquez S.L."/>
            <person name="Kruys A."/>
            <person name="Hutchinson M.I."/>
            <person name="Powell A.J."/>
            <person name="Barry K."/>
            <person name="Miller A.N."/>
            <person name="Grigoriev I.V."/>
            <person name="Debuchy R."/>
            <person name="Gladieux P."/>
            <person name="Thoren M.H."/>
            <person name="Johannesson H."/>
        </authorList>
    </citation>
    <scope>NUCLEOTIDE SEQUENCE</scope>
    <source>
        <strain evidence="1">SMH3391-2</strain>
    </source>
</reference>
<proteinExistence type="predicted"/>
<dbReference type="AlphaFoldDB" id="A0AA39XL43"/>
<evidence type="ECO:0000313" key="2">
    <source>
        <dbReference type="Proteomes" id="UP001174934"/>
    </source>
</evidence>
<keyword evidence="2" id="KW-1185">Reference proteome</keyword>
<gene>
    <name evidence="1" type="ORF">B0T17DRAFT_49569</name>
</gene>
<name>A0AA39XL43_9PEZI</name>
<sequence length="130" mass="14588">MTTSALVFLIAEIWYNPSVSQAVMPSLHTSIKIHPRLCRRRLPFLHMAAAAFFASSPLLPLCSVPQRLHTHTHTYIWLLAASLGPSHIICPRMRNDEKEAKANKIEGRTSRQCRPAKQRVACCLPFSPSS</sequence>
<accession>A0AA39XL43</accession>
<organism evidence="1 2">
    <name type="scientific">Bombardia bombarda</name>
    <dbReference type="NCBI Taxonomy" id="252184"/>
    <lineage>
        <taxon>Eukaryota</taxon>
        <taxon>Fungi</taxon>
        <taxon>Dikarya</taxon>
        <taxon>Ascomycota</taxon>
        <taxon>Pezizomycotina</taxon>
        <taxon>Sordariomycetes</taxon>
        <taxon>Sordariomycetidae</taxon>
        <taxon>Sordariales</taxon>
        <taxon>Lasiosphaeriaceae</taxon>
        <taxon>Bombardia</taxon>
    </lineage>
</organism>
<dbReference type="EMBL" id="JAULSR010000001">
    <property type="protein sequence ID" value="KAK0635606.1"/>
    <property type="molecule type" value="Genomic_DNA"/>
</dbReference>
<dbReference type="Proteomes" id="UP001174934">
    <property type="component" value="Unassembled WGS sequence"/>
</dbReference>